<proteinExistence type="predicted"/>
<dbReference type="InterPro" id="IPR011333">
    <property type="entry name" value="SKP1/BTB/POZ_sf"/>
</dbReference>
<sequence>MYEEEQKERITRKIYSRFGELLDSGLGTDTLIEVGKEPNIKSFRAHSFILFAVSPYFQTALSKPWVHKVDDKIHYKKPNISPKIFEMILNFIYKAELNLKQQKVADICSLIKASDELSIDILNEHILECVLQDPRRLIDEDPVNILQIIFRYDYFSDFRETFLRITCENPEKWFQITGKDFWYNVKPFKKVLPKEMYDDILGYNIDNSIQPKSFEILQKRQKPLNLSRKLVVDYDEMYRRAKISRRARSFFLE</sequence>
<dbReference type="SUPFAM" id="SSF54695">
    <property type="entry name" value="POZ domain"/>
    <property type="match status" value="1"/>
</dbReference>
<comment type="caution">
    <text evidence="2">The sequence shown here is derived from an EMBL/GenBank/DDBJ whole genome shotgun (WGS) entry which is preliminary data.</text>
</comment>
<organism evidence="2 3">
    <name type="scientific">Funneliformis geosporum</name>
    <dbReference type="NCBI Taxonomy" id="1117311"/>
    <lineage>
        <taxon>Eukaryota</taxon>
        <taxon>Fungi</taxon>
        <taxon>Fungi incertae sedis</taxon>
        <taxon>Mucoromycota</taxon>
        <taxon>Glomeromycotina</taxon>
        <taxon>Glomeromycetes</taxon>
        <taxon>Glomerales</taxon>
        <taxon>Glomeraceae</taxon>
        <taxon>Funneliformis</taxon>
    </lineage>
</organism>
<evidence type="ECO:0000313" key="2">
    <source>
        <dbReference type="EMBL" id="CAI2168717.1"/>
    </source>
</evidence>
<gene>
    <name evidence="2" type="ORF">FWILDA_LOCUS3722</name>
</gene>
<evidence type="ECO:0000313" key="3">
    <source>
        <dbReference type="Proteomes" id="UP001153678"/>
    </source>
</evidence>
<dbReference type="Pfam" id="PF00651">
    <property type="entry name" value="BTB"/>
    <property type="match status" value="1"/>
</dbReference>
<dbReference type="SMART" id="SM00225">
    <property type="entry name" value="BTB"/>
    <property type="match status" value="1"/>
</dbReference>
<dbReference type="Gene3D" id="3.30.710.10">
    <property type="entry name" value="Potassium Channel Kv1.1, Chain A"/>
    <property type="match status" value="1"/>
</dbReference>
<reference evidence="2" key="1">
    <citation type="submission" date="2022-08" db="EMBL/GenBank/DDBJ databases">
        <authorList>
            <person name="Kallberg Y."/>
            <person name="Tangrot J."/>
            <person name="Rosling A."/>
        </authorList>
    </citation>
    <scope>NUCLEOTIDE SEQUENCE</scope>
    <source>
        <strain evidence="2">Wild A</strain>
    </source>
</reference>
<dbReference type="AlphaFoldDB" id="A0A9W4SHN7"/>
<accession>A0A9W4SHN7</accession>
<keyword evidence="3" id="KW-1185">Reference proteome</keyword>
<dbReference type="CDD" id="cd18186">
    <property type="entry name" value="BTB_POZ_ZBTB_KLHL-like"/>
    <property type="match status" value="1"/>
</dbReference>
<evidence type="ECO:0000259" key="1">
    <source>
        <dbReference type="PROSITE" id="PS50097"/>
    </source>
</evidence>
<protein>
    <submittedName>
        <fullName evidence="2">5749_t:CDS:1</fullName>
    </submittedName>
</protein>
<feature type="domain" description="BTB" evidence="1">
    <location>
        <begin position="28"/>
        <end position="101"/>
    </location>
</feature>
<dbReference type="EMBL" id="CAMKVN010000513">
    <property type="protein sequence ID" value="CAI2168717.1"/>
    <property type="molecule type" value="Genomic_DNA"/>
</dbReference>
<dbReference type="InterPro" id="IPR000210">
    <property type="entry name" value="BTB/POZ_dom"/>
</dbReference>
<dbReference type="Proteomes" id="UP001153678">
    <property type="component" value="Unassembled WGS sequence"/>
</dbReference>
<dbReference type="OrthoDB" id="6359816at2759"/>
<dbReference type="PROSITE" id="PS50097">
    <property type="entry name" value="BTB"/>
    <property type="match status" value="1"/>
</dbReference>
<name>A0A9W4SHN7_9GLOM</name>